<evidence type="ECO:0000256" key="5">
    <source>
        <dbReference type="ARBA" id="ARBA00023136"/>
    </source>
</evidence>
<dbReference type="Pfam" id="PF00375">
    <property type="entry name" value="SDF"/>
    <property type="match status" value="1"/>
</dbReference>
<comment type="subcellular location">
    <subcellularLocation>
        <location evidence="1">Membrane</location>
        <topology evidence="1">Multi-pass membrane protein</topology>
    </subcellularLocation>
</comment>
<feature type="transmembrane region" description="Helical" evidence="6">
    <location>
        <begin position="228"/>
        <end position="254"/>
    </location>
</feature>
<comment type="caution">
    <text evidence="7">The sequence shown here is derived from an EMBL/GenBank/DDBJ whole genome shotgun (WGS) entry which is preliminary data.</text>
</comment>
<dbReference type="Proteomes" id="UP000273252">
    <property type="component" value="Unassembled WGS sequence"/>
</dbReference>
<proteinExistence type="predicted"/>
<protein>
    <submittedName>
        <fullName evidence="7">Dicarboxylate/amino acid:cation symporter</fullName>
    </submittedName>
</protein>
<dbReference type="SUPFAM" id="SSF118215">
    <property type="entry name" value="Proton glutamate symport protein"/>
    <property type="match status" value="1"/>
</dbReference>
<dbReference type="RefSeq" id="WP_120029073.1">
    <property type="nucleotide sequence ID" value="NZ_QVMU01000001.1"/>
</dbReference>
<name>A0A3A6R2G0_9VIBR</name>
<evidence type="ECO:0000256" key="3">
    <source>
        <dbReference type="ARBA" id="ARBA00022692"/>
    </source>
</evidence>
<keyword evidence="8" id="KW-1185">Reference proteome</keyword>
<evidence type="ECO:0000256" key="4">
    <source>
        <dbReference type="ARBA" id="ARBA00022989"/>
    </source>
</evidence>
<gene>
    <name evidence="7" type="ORF">DZ860_01145</name>
</gene>
<dbReference type="PANTHER" id="PTHR11958">
    <property type="entry name" value="SODIUM/DICARBOXYLATE SYMPORTER-RELATED"/>
    <property type="match status" value="1"/>
</dbReference>
<keyword evidence="2" id="KW-0813">Transport</keyword>
<feature type="transmembrane region" description="Helical" evidence="6">
    <location>
        <begin position="92"/>
        <end position="113"/>
    </location>
</feature>
<dbReference type="PANTHER" id="PTHR11958:SF63">
    <property type="entry name" value="AMINO ACID TRANSPORTER"/>
    <property type="match status" value="1"/>
</dbReference>
<feature type="transmembrane region" description="Helical" evidence="6">
    <location>
        <begin position="48"/>
        <end position="72"/>
    </location>
</feature>
<dbReference type="PRINTS" id="PR00173">
    <property type="entry name" value="EDTRNSPORT"/>
</dbReference>
<organism evidence="7 8">
    <name type="scientific">Vibrio sinensis</name>
    <dbReference type="NCBI Taxonomy" id="2302434"/>
    <lineage>
        <taxon>Bacteria</taxon>
        <taxon>Pseudomonadati</taxon>
        <taxon>Pseudomonadota</taxon>
        <taxon>Gammaproteobacteria</taxon>
        <taxon>Vibrionales</taxon>
        <taxon>Vibrionaceae</taxon>
        <taxon>Vibrio</taxon>
    </lineage>
</organism>
<evidence type="ECO:0000256" key="2">
    <source>
        <dbReference type="ARBA" id="ARBA00022448"/>
    </source>
</evidence>
<evidence type="ECO:0000313" key="7">
    <source>
        <dbReference type="EMBL" id="RJX75317.1"/>
    </source>
</evidence>
<feature type="transmembrane region" description="Helical" evidence="6">
    <location>
        <begin position="163"/>
        <end position="181"/>
    </location>
</feature>
<dbReference type="GO" id="GO:0015293">
    <property type="term" value="F:symporter activity"/>
    <property type="evidence" value="ECO:0007669"/>
    <property type="project" value="InterPro"/>
</dbReference>
<dbReference type="Gene3D" id="1.10.3860.10">
    <property type="entry name" value="Sodium:dicarboxylate symporter"/>
    <property type="match status" value="1"/>
</dbReference>
<dbReference type="GO" id="GO:0016020">
    <property type="term" value="C:membrane"/>
    <property type="evidence" value="ECO:0007669"/>
    <property type="project" value="UniProtKB-SubCell"/>
</dbReference>
<dbReference type="InterPro" id="IPR050746">
    <property type="entry name" value="DAACS"/>
</dbReference>
<reference evidence="7 8" key="1">
    <citation type="submission" date="2018-08" db="EMBL/GenBank/DDBJ databases">
        <title>Vibrio isolated from the Eastern China Marginal Seas.</title>
        <authorList>
            <person name="Li Y."/>
        </authorList>
    </citation>
    <scope>NUCLEOTIDE SEQUENCE [LARGE SCALE GENOMIC DNA]</scope>
    <source>
        <strain evidence="7 8">BEI233</strain>
    </source>
</reference>
<evidence type="ECO:0000313" key="8">
    <source>
        <dbReference type="Proteomes" id="UP000273252"/>
    </source>
</evidence>
<feature type="transmembrane region" description="Helical" evidence="6">
    <location>
        <begin position="201"/>
        <end position="222"/>
    </location>
</feature>
<dbReference type="OrthoDB" id="9766690at2"/>
<feature type="transmembrane region" description="Helical" evidence="6">
    <location>
        <begin position="368"/>
        <end position="389"/>
    </location>
</feature>
<sequence>MWNRLRTSLPIQMVLAALLAWLTAFLLTSFLSEPRLQSALANGDFDTIFLAKTIYLGLLKMVVGIMVLFSLIEGISNIGSMVRLKNLGSKTLIFYTFTTTIAISLGLGASLLMPQWQPLAGHVALADNVTLIDSNDATGGAILTKMITMALVNPVAAIAQGNLLAIVVFALMFGTAILIALPKENALHEVISAINKVINTLVSGIVKLSPLAIFAIIFEISLTSNSQLFGQLALFALLVFVLTMIHGGIVLPLIAKLATGISPLTLFKAISAPMAMALATSSSAATLPLAMQSAEEELGVSPSVTSMVLPLGAVMNMDGTALFEGVAAIFLAQLFGVDLSTSGLVMIFIMAMVSSVGAPGMPSGSMSGMQLVLLAAGIPLEAIAILLIIERPLDTFRTAVNVEGDIIASLVVDKWQASTHKSATLETANLTIG</sequence>
<keyword evidence="3 6" id="KW-0812">Transmembrane</keyword>
<dbReference type="InterPro" id="IPR036458">
    <property type="entry name" value="Na:dicarbo_symporter_sf"/>
</dbReference>
<dbReference type="InterPro" id="IPR001991">
    <property type="entry name" value="Na-dicarboxylate_symporter"/>
</dbReference>
<accession>A0A3A6R2G0</accession>
<dbReference type="EMBL" id="QVMU01000001">
    <property type="protein sequence ID" value="RJX75317.1"/>
    <property type="molecule type" value="Genomic_DNA"/>
</dbReference>
<keyword evidence="5 6" id="KW-0472">Membrane</keyword>
<evidence type="ECO:0000256" key="6">
    <source>
        <dbReference type="SAM" id="Phobius"/>
    </source>
</evidence>
<dbReference type="AlphaFoldDB" id="A0A3A6R2G0"/>
<evidence type="ECO:0000256" key="1">
    <source>
        <dbReference type="ARBA" id="ARBA00004141"/>
    </source>
</evidence>
<keyword evidence="4 6" id="KW-1133">Transmembrane helix</keyword>